<dbReference type="InterPro" id="IPR011009">
    <property type="entry name" value="Kinase-like_dom_sf"/>
</dbReference>
<evidence type="ECO:0000313" key="2">
    <source>
        <dbReference type="EMBL" id="JAB54968.1"/>
    </source>
</evidence>
<dbReference type="InterPro" id="IPR004119">
    <property type="entry name" value="EcKL"/>
</dbReference>
<dbReference type="AlphaFoldDB" id="U5ELC1"/>
<evidence type="ECO:0000259" key="1">
    <source>
        <dbReference type="SMART" id="SM00587"/>
    </source>
</evidence>
<organism evidence="2">
    <name type="scientific">Corethrella appendiculata</name>
    <dbReference type="NCBI Taxonomy" id="1370023"/>
    <lineage>
        <taxon>Eukaryota</taxon>
        <taxon>Metazoa</taxon>
        <taxon>Ecdysozoa</taxon>
        <taxon>Arthropoda</taxon>
        <taxon>Hexapoda</taxon>
        <taxon>Insecta</taxon>
        <taxon>Pterygota</taxon>
        <taxon>Neoptera</taxon>
        <taxon>Endopterygota</taxon>
        <taxon>Diptera</taxon>
        <taxon>Nematocera</taxon>
        <taxon>Culicoidea</taxon>
        <taxon>Chaoboridae</taxon>
        <taxon>Corethrella</taxon>
    </lineage>
</organism>
<sequence length="407" mass="47665">TKKYSWLNTQLLTQVLIREILENVKILSYKIQPAVGKGENYCSDLLRVSINYLANECNKRKQQYVIKTGLNTTDMADVLDKFDVFLREIICYRDILPKCEKLLLSIGDKTKLAATLFGLSETSPKYFVFEDLTLKGFKNANKKRGLDLQHTQMALTKLAKWHACTAVLYEQDKHIMDNHLKGNIDEETKDFHFFWRNSVRSIAQQAEKWPSYEKIVKKLYDLDAHLIRKCCKIYERDDTAFNVLTHGDLWINNLMYRYNKDTQQPEEVIFVDYAVGVFGSPAQDLSYLLFTSCSNDIKERDFDLLLRHYHAQLTETLLKLNYSKPIPTVNQLQIQLLDKSGFNGVIFSFICLPLRLIEDNTDADLSKFLDQTDEKAKLVREKVFGNPKLRERMEYLLDFYYRKGYLE</sequence>
<dbReference type="SMART" id="SM00587">
    <property type="entry name" value="CHK"/>
    <property type="match status" value="1"/>
</dbReference>
<dbReference type="PANTHER" id="PTHR11012:SF19">
    <property type="entry name" value="CHK KINASE-LIKE DOMAIN-CONTAINING PROTEIN"/>
    <property type="match status" value="1"/>
</dbReference>
<proteinExistence type="evidence at transcript level"/>
<keyword evidence="2" id="KW-0418">Kinase</keyword>
<protein>
    <submittedName>
        <fullName evidence="2">Putative ecdysteroid kinase</fullName>
    </submittedName>
</protein>
<dbReference type="Gene3D" id="3.90.1200.10">
    <property type="match status" value="1"/>
</dbReference>
<dbReference type="InterPro" id="IPR015897">
    <property type="entry name" value="CHK_kinase-like"/>
</dbReference>
<accession>U5ELC1</accession>
<dbReference type="SUPFAM" id="SSF56112">
    <property type="entry name" value="Protein kinase-like (PK-like)"/>
    <property type="match status" value="1"/>
</dbReference>
<feature type="non-terminal residue" evidence="2">
    <location>
        <position position="1"/>
    </location>
</feature>
<dbReference type="Pfam" id="PF02958">
    <property type="entry name" value="EcKL"/>
    <property type="match status" value="1"/>
</dbReference>
<dbReference type="GO" id="GO:0016301">
    <property type="term" value="F:kinase activity"/>
    <property type="evidence" value="ECO:0007669"/>
    <property type="project" value="UniProtKB-KW"/>
</dbReference>
<name>U5ELC1_9DIPT</name>
<keyword evidence="2" id="KW-0808">Transferase</keyword>
<dbReference type="PANTHER" id="PTHR11012">
    <property type="entry name" value="PROTEIN KINASE-LIKE DOMAIN-CONTAINING"/>
    <property type="match status" value="1"/>
</dbReference>
<dbReference type="EMBL" id="GANO01004903">
    <property type="protein sequence ID" value="JAB54968.1"/>
    <property type="molecule type" value="mRNA"/>
</dbReference>
<reference evidence="2" key="1">
    <citation type="journal article" date="2014" name="Insect Biochem. Mol. Biol.">
        <title>An insight into the sialome of the frog biting fly, Corethrella appendiculata.</title>
        <authorList>
            <person name="Ribeiro J.M.C."/>
            <person name="Chagas A.C."/>
            <person name="Pham V.M."/>
            <person name="Lounibos L.P."/>
            <person name="Calvo E."/>
        </authorList>
    </citation>
    <scope>NUCLEOTIDE SEQUENCE</scope>
    <source>
        <tissue evidence="2">Salivary glands</tissue>
    </source>
</reference>
<feature type="domain" description="CHK kinase-like" evidence="1">
    <location>
        <begin position="127"/>
        <end position="319"/>
    </location>
</feature>